<reference evidence="1" key="1">
    <citation type="submission" date="2019-08" db="EMBL/GenBank/DDBJ databases">
        <authorList>
            <person name="Kucharzyk K."/>
            <person name="Murdoch R.W."/>
            <person name="Higgins S."/>
            <person name="Loffler F."/>
        </authorList>
    </citation>
    <scope>NUCLEOTIDE SEQUENCE</scope>
</reference>
<evidence type="ECO:0000313" key="1">
    <source>
        <dbReference type="EMBL" id="MPM09367.1"/>
    </source>
</evidence>
<dbReference type="PROSITE" id="PS51257">
    <property type="entry name" value="PROKAR_LIPOPROTEIN"/>
    <property type="match status" value="1"/>
</dbReference>
<accession>A0A644X089</accession>
<dbReference type="EMBL" id="VSSQ01001561">
    <property type="protein sequence ID" value="MPM09367.1"/>
    <property type="molecule type" value="Genomic_DNA"/>
</dbReference>
<proteinExistence type="predicted"/>
<comment type="caution">
    <text evidence="1">The sequence shown here is derived from an EMBL/GenBank/DDBJ whole genome shotgun (WGS) entry which is preliminary data.</text>
</comment>
<protein>
    <recommendedName>
        <fullName evidence="2">Lipoprotein</fullName>
    </recommendedName>
</protein>
<dbReference type="AlphaFoldDB" id="A0A644X089"/>
<sequence length="214" mass="24652">MKKYIRLCLCIGIAATVMTACENEMPQNKLLGEIPEMSRQRYENREKLLNEQATTTERPERERINQELIDLDKNYTERFQEYMKSGSLNSNLPFEVSGEFPYTVNDVSFQSEKSILKLIFNLTTNETIKKTFSARVSLYFVGLDSKGEPIVFSIMPAASYILKEELPAASALELTGTWDADVLMTLQDFAKVQIITQDRYNELARERNKSVRSY</sequence>
<evidence type="ECO:0008006" key="2">
    <source>
        <dbReference type="Google" id="ProtNLM"/>
    </source>
</evidence>
<name>A0A644X089_9ZZZZ</name>
<organism evidence="1">
    <name type="scientific">bioreactor metagenome</name>
    <dbReference type="NCBI Taxonomy" id="1076179"/>
    <lineage>
        <taxon>unclassified sequences</taxon>
        <taxon>metagenomes</taxon>
        <taxon>ecological metagenomes</taxon>
    </lineage>
</organism>
<gene>
    <name evidence="1" type="ORF">SDC9_55684</name>
</gene>